<keyword evidence="1" id="KW-0596">Phosphopantetheine</keyword>
<feature type="region of interest" description="Disordered" evidence="5">
    <location>
        <begin position="128"/>
        <end position="154"/>
    </location>
</feature>
<evidence type="ECO:0000256" key="3">
    <source>
        <dbReference type="ARBA" id="ARBA00022598"/>
    </source>
</evidence>
<feature type="compositionally biased region" description="Pro residues" evidence="5">
    <location>
        <begin position="2547"/>
        <end position="2565"/>
    </location>
</feature>
<comment type="caution">
    <text evidence="7">The sequence shown here is derived from an EMBL/GenBank/DDBJ whole genome shotgun (WGS) entry which is preliminary data.</text>
</comment>
<dbReference type="GO" id="GO:0016874">
    <property type="term" value="F:ligase activity"/>
    <property type="evidence" value="ECO:0007669"/>
    <property type="project" value="UniProtKB-KW"/>
</dbReference>
<keyword evidence="2" id="KW-0597">Phosphoprotein</keyword>
<dbReference type="FunFam" id="3.30.559.10:FF:000016">
    <property type="entry name" value="Nonribosomal peptide synthase Pes1"/>
    <property type="match status" value="1"/>
</dbReference>
<dbReference type="Gene3D" id="3.40.50.12780">
    <property type="entry name" value="N-terminal domain of ligase-like"/>
    <property type="match status" value="1"/>
</dbReference>
<evidence type="ECO:0000256" key="4">
    <source>
        <dbReference type="ARBA" id="ARBA00029454"/>
    </source>
</evidence>
<dbReference type="InterPro" id="IPR009081">
    <property type="entry name" value="PP-bd_ACP"/>
</dbReference>
<dbReference type="Pfam" id="PF00550">
    <property type="entry name" value="PP-binding"/>
    <property type="match status" value="3"/>
</dbReference>
<dbReference type="Pfam" id="PF00668">
    <property type="entry name" value="Condensation"/>
    <property type="match status" value="3"/>
</dbReference>
<evidence type="ECO:0000256" key="2">
    <source>
        <dbReference type="ARBA" id="ARBA00022553"/>
    </source>
</evidence>
<dbReference type="InterPro" id="IPR000873">
    <property type="entry name" value="AMP-dep_synth/lig_dom"/>
</dbReference>
<dbReference type="InterPro" id="IPR023213">
    <property type="entry name" value="CAT-like_dom_sf"/>
</dbReference>
<feature type="domain" description="Carrier" evidence="6">
    <location>
        <begin position="24"/>
        <end position="97"/>
    </location>
</feature>
<feature type="compositionally biased region" description="Polar residues" evidence="5">
    <location>
        <begin position="2651"/>
        <end position="2670"/>
    </location>
</feature>
<dbReference type="SUPFAM" id="SSF52777">
    <property type="entry name" value="CoA-dependent acyltransferases"/>
    <property type="match status" value="6"/>
</dbReference>
<dbReference type="SUPFAM" id="SSF56801">
    <property type="entry name" value="Acetyl-CoA synthetase-like"/>
    <property type="match status" value="2"/>
</dbReference>
<dbReference type="Pfam" id="PF00501">
    <property type="entry name" value="AMP-binding"/>
    <property type="match status" value="1"/>
</dbReference>
<dbReference type="SUPFAM" id="SSF47336">
    <property type="entry name" value="ACP-like"/>
    <property type="match status" value="3"/>
</dbReference>
<feature type="region of interest" description="Disordered" evidence="5">
    <location>
        <begin position="2585"/>
        <end position="2621"/>
    </location>
</feature>
<dbReference type="FunFam" id="3.30.300.30:FF:000015">
    <property type="entry name" value="Nonribosomal peptide synthase SidD"/>
    <property type="match status" value="1"/>
</dbReference>
<feature type="region of interest" description="Disordered" evidence="5">
    <location>
        <begin position="2537"/>
        <end position="2567"/>
    </location>
</feature>
<dbReference type="Proteomes" id="UP001174934">
    <property type="component" value="Unassembled WGS sequence"/>
</dbReference>
<comment type="similarity">
    <text evidence="4">Belongs to the NRP synthetase family.</text>
</comment>
<dbReference type="InterPro" id="IPR036736">
    <property type="entry name" value="ACP-like_sf"/>
</dbReference>
<evidence type="ECO:0000313" key="8">
    <source>
        <dbReference type="Proteomes" id="UP001174934"/>
    </source>
</evidence>
<evidence type="ECO:0000259" key="6">
    <source>
        <dbReference type="PROSITE" id="PS50075"/>
    </source>
</evidence>
<feature type="region of interest" description="Disordered" evidence="5">
    <location>
        <begin position="2368"/>
        <end position="2389"/>
    </location>
</feature>
<feature type="domain" description="Carrier" evidence="6">
    <location>
        <begin position="1810"/>
        <end position="1886"/>
    </location>
</feature>
<dbReference type="Gene3D" id="3.30.559.30">
    <property type="entry name" value="Nonribosomal peptide synthetase, condensation domain"/>
    <property type="match status" value="3"/>
</dbReference>
<feature type="domain" description="Carrier" evidence="6">
    <location>
        <begin position="282"/>
        <end position="358"/>
    </location>
</feature>
<sequence>MDPHQSLLVPRIDTSTSWLELEDETVENRLLAVIAQVLDIDKEDVLVAESFADLGGDERSAVALRKACMHAGMDVKVKDILRCPTLAELQTCISPCARQSQPQPFDTAGIVEPIMVHPLEALRPSRLSVHEDAKGSHSRNSSQSSSVSQVAQRTEIEQALGEQKSIARIATVRPKAGLLEGKLIALLTLTGASSAQANPSNINLIPQSHALFAGTQVAGLRKTAASVLPPGSAPDIWIVLDGMPLTESGDLDMRRLRTWAQNINDDVYRQALSLENQEAMQPPASGMEKSLQRLVSKVLDVPQGQIGVNFSFGQLGGDEMSAMELVARCKHESIYLNATEALESNTLSDLASIAASRGGLAHKWDDETRDYFDLSPMQHLYFQTSMGGDVERRAASDGSYRFNQSWLLRFKKHSTLDEISAALEAVVGHHPMLRSRFIRTSDGEWMQRVLPEVGGSYALRHHPISSEQELEDIMERTQNSINIETGPVFAAGYITTRDNHQMLYLVAHHLAVDLPSWRIIIHDIDELLESGSLLSQRSMPFHKWVDLQKSDAQDSEESDLLPFPVEPGDYTYWGLQGASNTYGDAVAESFSLTPDLTSILQSSCNQVFKTDSVDIYLAALMLSFAQTFHDRPVPVVWNQEHGRDQWNPDIDISETVGWFTSLCPVSQSMDSSDDFINILRRLKDTRRSIPARGSRFFASRFYNPDQTGFFSHDSPFEVVFSYAGSLQHLERDNGVMELPNRTEGSQASNIGANVGRTALFEISAMIEQGSATVKFLYNRFIKDENRIIHWINNFESLLLKGIETLRYHPWELTLADVPHLEVTYEGLEKFNRQRLATLNLASVRDIETIYPVTAVQQSILISQAQRPETCFLHAIYEFASPNGDLIDDARICAAWQHVVSKHAALRTVFIDSVSETGIWDKIVLRKASPEMLFIDTHPAEDYVYELSTRNLGKLTPADNRPLHRLTVCKAPTRTFVKLDISTALCDSISIHILLHDLRRAYVTERAISDSAQFHYPQYLQFLNRVRQPKSLAFWRDKLHGIAPCSFPRLSVAPNEQRFVNACLDLEISSYELSTFSRTHKTTISAVLRLAWGIILRCFTGQTNVSFGYQTMGRDDSVEELRYAVGSFANTVTCNYELSSYSPLTFMLEMVDEQMAASLPHQHFTLAELHNAMGMKGSERLFNSCLTFTEEPAGLNSKFTTRTSFELKPVSLQQSFDMDVVINTRFSGGKLVVDMGQRIMSPEQAVNVANTFGKAIRTILTTPSATVGMVDLFSDRDYAQILAWNAESPAASTVQAPVVIHELVAKQAALQPTSQAICSWDGSLTYEQLEQEATKLAHHLVDAGVGPHSVVPVVMEKGRLAPVAMLAVLKSGAAFVPIDALELSMIQPIFERLNSRVAIASEHAAPVLGNLFDKVVILTDTLMNTLLHGQELLTSMAAPADPACILFVPTSWNEARGVSFSHTALATSLLGQGPAAKIGPLSRVMQLSSFNVDICITEIFATLIYGGCVCVPWAAERLQDFTGAVNRMQVNWTYMTPVLSRKLEPALMPSLKVVCFRTRSLDEDTYSPWHGKVDVILAYGSQDVCPLGISFLEALGPQHLRSIGRPFSGSLLVVNPEDHKKLMPIGAVGELVVEGPTLGCAHPNRESTMVPLSPLGIAAGQKARHFKTGHRVRYTEGGLMEFISSSRDDHEFRGKIVNTTQIEQSLRRCLGQGVDVIVDTMTLRGAKTPTVLVAFIELGDSVLDVGENLTTLTPTTRDQLCMARQLIEIGMRNTVPQALIPSIFIPVKQLPITVSLKVNRRRLQKMDLKPLPLTESEERMRKIWARVLRVEPVKIGAHDTFAGAGGDEIAAAQLVIACRREGIHLPIDRILQNPSLADLCAIEAPQVIEDASPIIPIPMPTPVDANALKEKEIFIEKVIAPKMGVESGLIRDASEATSVQIRYIETGMLRGRANINYLVFNFSGSVDSKNLEDACKAVVTIHPILRTGFVTYNRRVYQAVIKSPDIEFRRQMCPTWRLSGMVDKVIRKDQISPIAFSTPMTKFIFVDGGKQSALILRLSKAQYDDLSVALLVKDLKKMYDGTQKPPRRPTYCDFVRSSLYANSQGAEEYWRTLLEGAAVTQVINHNQPYQVSTNTKTIRRLVPLGSLSGLGISFETVIKAAWAMVLANLSASSDVVFGELIDGRHVGLLFGGHSVSGVMGPTINAIPVRVQFPDNAFTPLGLLQYVHAQRIASIPFENLGTLNIVEKCTPWPYWTRFSTLVQHQFEETAINPSEPKSFHLGSAACKFTIVESTAQDMPDLFVRSIVRGSGRVEISISFCAGRINEAFAEDALTNLCASVALLTSVSIMQPVIPGGYQYRGMESKIPLPNPSLPSSFVTPPSSSGGAQDAVSPELGRGIQNLISNTWTGTLNPRALGVPESQVHHAAFYDLWGSLIPAAQLSTQLNRELSHLSIPGIDTDVKISMEEIIEHATMLKQFELIVSKIKSQSATQPQKGKEKEKEADKCLDTTKPAAQTNRKKPGVNISVATVGSRLRRFASTVARSNSPASMPPDSRPAPTLTPPPQTPISPVRIGLASAMVADLVSPPKIINTGKSSPVPPPMSSPPPPPAPRTLNLIPREPPQLPRIPIFESIVEEESEASGSVAPMAREASSRGNASSADSMTDGSSATSNHTEEDDADATPTPALPPRLPNSPLIRTEEEDLVSPLSAASPKSNAREFDSIRVSAASPTSTTQKKNSVFSKTGMSPIVG</sequence>
<dbReference type="Gene3D" id="1.10.1200.10">
    <property type="entry name" value="ACP-like"/>
    <property type="match status" value="3"/>
</dbReference>
<dbReference type="Gene3D" id="3.30.300.30">
    <property type="match status" value="2"/>
</dbReference>
<dbReference type="CDD" id="cd19534">
    <property type="entry name" value="E_NRPS"/>
    <property type="match status" value="1"/>
</dbReference>
<keyword evidence="8" id="KW-1185">Reference proteome</keyword>
<evidence type="ECO:0000256" key="1">
    <source>
        <dbReference type="ARBA" id="ARBA00022450"/>
    </source>
</evidence>
<reference evidence="7" key="1">
    <citation type="submission" date="2023-06" db="EMBL/GenBank/DDBJ databases">
        <title>Genome-scale phylogeny and comparative genomics of the fungal order Sordariales.</title>
        <authorList>
            <consortium name="Lawrence Berkeley National Laboratory"/>
            <person name="Hensen N."/>
            <person name="Bonometti L."/>
            <person name="Westerberg I."/>
            <person name="Brannstrom I.O."/>
            <person name="Guillou S."/>
            <person name="Cros-Aarteil S."/>
            <person name="Calhoun S."/>
            <person name="Haridas S."/>
            <person name="Kuo A."/>
            <person name="Mondo S."/>
            <person name="Pangilinan J."/>
            <person name="Riley R."/>
            <person name="LaButti K."/>
            <person name="Andreopoulos B."/>
            <person name="Lipzen A."/>
            <person name="Chen C."/>
            <person name="Yanf M."/>
            <person name="Daum C."/>
            <person name="Ng V."/>
            <person name="Clum A."/>
            <person name="Steindorff A."/>
            <person name="Ohm R."/>
            <person name="Martin F."/>
            <person name="Silar P."/>
            <person name="Natvig D."/>
            <person name="Lalanne C."/>
            <person name="Gautier V."/>
            <person name="Ament-velasquez S.L."/>
            <person name="Kruys A."/>
            <person name="Hutchinson M.I."/>
            <person name="Powell A.J."/>
            <person name="Barry K."/>
            <person name="Miller A.N."/>
            <person name="Grigoriev I.V."/>
            <person name="Debuchy R."/>
            <person name="Gladieux P."/>
            <person name="Thoren M.H."/>
            <person name="Johannesson H."/>
        </authorList>
    </citation>
    <scope>NUCLEOTIDE SEQUENCE</scope>
    <source>
        <strain evidence="7">SMH3391-2</strain>
    </source>
</reference>
<dbReference type="FunFam" id="3.30.559.30:FF:000002">
    <property type="entry name" value="Nonribosomal peptide synthase Pes1"/>
    <property type="match status" value="1"/>
</dbReference>
<accession>A0AA39TR79</accession>
<feature type="compositionally biased region" description="Pro residues" evidence="5">
    <location>
        <begin position="2595"/>
        <end position="2609"/>
    </location>
</feature>
<feature type="compositionally biased region" description="Polar residues" evidence="5">
    <location>
        <begin position="2726"/>
        <end position="2743"/>
    </location>
</feature>
<evidence type="ECO:0000256" key="5">
    <source>
        <dbReference type="SAM" id="MobiDB-lite"/>
    </source>
</evidence>
<dbReference type="PROSITE" id="PS50075">
    <property type="entry name" value="CARRIER"/>
    <property type="match status" value="3"/>
</dbReference>
<feature type="compositionally biased region" description="Low complexity" evidence="5">
    <location>
        <begin position="141"/>
        <end position="150"/>
    </location>
</feature>
<feature type="compositionally biased region" description="Polar residues" evidence="5">
    <location>
        <begin position="2371"/>
        <end position="2384"/>
    </location>
</feature>
<proteinExistence type="inferred from homology"/>
<protein>
    <recommendedName>
        <fullName evidence="6">Carrier domain-containing protein</fullName>
    </recommendedName>
</protein>
<dbReference type="PANTHER" id="PTHR45398:SF1">
    <property type="entry name" value="ENZYME, PUTATIVE (JCVI)-RELATED"/>
    <property type="match status" value="1"/>
</dbReference>
<gene>
    <name evidence="7" type="ORF">B0T17DRAFT_545875</name>
</gene>
<dbReference type="EMBL" id="JAULSR010000011">
    <property type="protein sequence ID" value="KAK0610097.1"/>
    <property type="molecule type" value="Genomic_DNA"/>
</dbReference>
<dbReference type="InterPro" id="IPR042099">
    <property type="entry name" value="ANL_N_sf"/>
</dbReference>
<dbReference type="InterPro" id="IPR045851">
    <property type="entry name" value="AMP-bd_C_sf"/>
</dbReference>
<name>A0AA39TR79_9PEZI</name>
<dbReference type="PANTHER" id="PTHR45398">
    <property type="match status" value="1"/>
</dbReference>
<feature type="region of interest" description="Disordered" evidence="5">
    <location>
        <begin position="2636"/>
        <end position="2749"/>
    </location>
</feature>
<dbReference type="InterPro" id="IPR001242">
    <property type="entry name" value="Condensation_dom"/>
</dbReference>
<dbReference type="Gene3D" id="3.30.559.10">
    <property type="entry name" value="Chloramphenicol acetyltransferase-like domain"/>
    <property type="match status" value="3"/>
</dbReference>
<keyword evidence="3" id="KW-0436">Ligase</keyword>
<organism evidence="7 8">
    <name type="scientific">Bombardia bombarda</name>
    <dbReference type="NCBI Taxonomy" id="252184"/>
    <lineage>
        <taxon>Eukaryota</taxon>
        <taxon>Fungi</taxon>
        <taxon>Dikarya</taxon>
        <taxon>Ascomycota</taxon>
        <taxon>Pezizomycotina</taxon>
        <taxon>Sordariomycetes</taxon>
        <taxon>Sordariomycetidae</taxon>
        <taxon>Sordariales</taxon>
        <taxon>Lasiosphaeriaceae</taxon>
        <taxon>Bombardia</taxon>
    </lineage>
</organism>
<dbReference type="CDD" id="cd19542">
    <property type="entry name" value="CT_NRPS-like"/>
    <property type="match status" value="1"/>
</dbReference>
<evidence type="ECO:0000313" key="7">
    <source>
        <dbReference type="EMBL" id="KAK0610097.1"/>
    </source>
</evidence>